<name>A0A3N0W2U7_9FLAO</name>
<sequence>MNKNREIILKFQRLDKLLGSKQAISLGFINNTTYSVVLKVYFRIIQLKTDALNFLLKFVKKY</sequence>
<organism evidence="1 2">
    <name type="scientific">Chryseobacterium daecheongense</name>
    <dbReference type="NCBI Taxonomy" id="192389"/>
    <lineage>
        <taxon>Bacteria</taxon>
        <taxon>Pseudomonadati</taxon>
        <taxon>Bacteroidota</taxon>
        <taxon>Flavobacteriia</taxon>
        <taxon>Flavobacteriales</taxon>
        <taxon>Weeksellaceae</taxon>
        <taxon>Chryseobacterium group</taxon>
        <taxon>Chryseobacterium</taxon>
    </lineage>
</organism>
<accession>A0A3N0W2U7</accession>
<reference evidence="2" key="1">
    <citation type="submission" date="2018-11" db="EMBL/GenBank/DDBJ databases">
        <title>Proposal to divide the Flavobacteriaceae and reorganize its genera based on Amino Acid Identity values calculated from whole genome sequences.</title>
        <authorList>
            <person name="Nicholson A.C."/>
            <person name="Gulvik C.A."/>
            <person name="Whitney A.M."/>
            <person name="Humrighouse B.W."/>
            <person name="Bell M."/>
            <person name="Holmes B."/>
            <person name="Steigerwalt A."/>
            <person name="Villarma A."/>
            <person name="Sheth M."/>
            <person name="Batra D."/>
            <person name="Pryor J."/>
            <person name="Bernardet J.-F."/>
            <person name="Hugo C."/>
            <person name="Kampfer P."/>
            <person name="Newman J."/>
            <person name="Mcquiston J.R."/>
        </authorList>
    </citation>
    <scope>NUCLEOTIDE SEQUENCE [LARGE SCALE GENOMIC DNA]</scope>
    <source>
        <strain evidence="2">DSM 15235</strain>
    </source>
</reference>
<dbReference type="EMBL" id="RJTX01000001">
    <property type="protein sequence ID" value="ROH99393.1"/>
    <property type="molecule type" value="Genomic_DNA"/>
</dbReference>
<dbReference type="AlphaFoldDB" id="A0A3N0W2U7"/>
<comment type="caution">
    <text evidence="1">The sequence shown here is derived from an EMBL/GenBank/DDBJ whole genome shotgun (WGS) entry which is preliminary data.</text>
</comment>
<evidence type="ECO:0000313" key="1">
    <source>
        <dbReference type="EMBL" id="ROH99393.1"/>
    </source>
</evidence>
<evidence type="ECO:0000313" key="2">
    <source>
        <dbReference type="Proteomes" id="UP000269375"/>
    </source>
</evidence>
<protein>
    <submittedName>
        <fullName evidence="1">Uncharacterized protein</fullName>
    </submittedName>
</protein>
<proteinExistence type="predicted"/>
<gene>
    <name evidence="1" type="ORF">EGI05_00410</name>
</gene>
<dbReference type="Proteomes" id="UP000269375">
    <property type="component" value="Unassembled WGS sequence"/>
</dbReference>